<reference evidence="1" key="2">
    <citation type="submission" date="2006-01" db="EMBL/GenBank/DDBJ databases">
        <authorList>
            <person name="Genoscope"/>
        </authorList>
    </citation>
    <scope>NUCLEOTIDE SEQUENCE</scope>
</reference>
<accession>Q1Q3L9</accession>
<evidence type="ECO:0000313" key="1">
    <source>
        <dbReference type="EMBL" id="CAJ74601.1"/>
    </source>
</evidence>
<name>Q1Q3L9_KUEST</name>
<protein>
    <submittedName>
        <fullName evidence="1">Uncharacterized protein</fullName>
    </submittedName>
</protein>
<proteinExistence type="predicted"/>
<reference evidence="1" key="1">
    <citation type="journal article" date="2006" name="Nature">
        <title>Deciphering the evolution and metabolism of an anammox bacterium from a community genome.</title>
        <authorList>
            <person name="Strous M."/>
            <person name="Pelletier E."/>
            <person name="Mangenot S."/>
            <person name="Rattei T."/>
            <person name="Lehner A."/>
            <person name="Taylor M.W."/>
            <person name="Horn M."/>
            <person name="Daims H."/>
            <person name="Bartol-Mavel D."/>
            <person name="Wincker P."/>
            <person name="Barbe V."/>
            <person name="Fonknechten N."/>
            <person name="Vallenet D."/>
            <person name="Segurens B."/>
            <person name="Schenowitz-Truong C."/>
            <person name="Medigue C."/>
            <person name="Collingro A."/>
            <person name="Snel B."/>
            <person name="Dutilh B.E."/>
            <person name="OpDenCamp H.J.M."/>
            <person name="vanDerDrift C."/>
            <person name="Cirpus I."/>
            <person name="vanDePas-Schoonen K.T."/>
            <person name="Harhangi H.R."/>
            <person name="vanNiftrik L."/>
            <person name="Schmid M."/>
            <person name="Keltjens J."/>
            <person name="vanDeVossenberg J."/>
            <person name="Kartal B."/>
            <person name="Meier H."/>
            <person name="Frishman D."/>
            <person name="Huynen M.A."/>
            <person name="Mewes H."/>
            <person name="Weissenbach J."/>
            <person name="Jetten M.S.M."/>
            <person name="Wagner M."/>
            <person name="LePaslier D."/>
        </authorList>
    </citation>
    <scope>NUCLEOTIDE SEQUENCE</scope>
</reference>
<sequence length="50" mass="6066">MTTTYEQLTTKMKWKYPCGNERDSKKLKYYDFPKNQIITLLFIITPLTLF</sequence>
<dbReference type="AlphaFoldDB" id="Q1Q3L9"/>
<organism evidence="1">
    <name type="scientific">Kuenenia stuttgartiensis</name>
    <dbReference type="NCBI Taxonomy" id="174633"/>
    <lineage>
        <taxon>Bacteria</taxon>
        <taxon>Pseudomonadati</taxon>
        <taxon>Planctomycetota</taxon>
        <taxon>Candidatus Brocadiia</taxon>
        <taxon>Candidatus Brocadiales</taxon>
        <taxon>Candidatus Brocadiaceae</taxon>
        <taxon>Candidatus Kuenenia</taxon>
    </lineage>
</organism>
<dbReference type="EMBL" id="CT573071">
    <property type="protein sequence ID" value="CAJ74601.1"/>
    <property type="molecule type" value="Genomic_DNA"/>
</dbReference>
<gene>
    <name evidence="1" type="ORF">kuste3838</name>
</gene>